<dbReference type="EMBL" id="CAJPEX010000076">
    <property type="protein sequence ID" value="CAG0913074.1"/>
    <property type="molecule type" value="Genomic_DNA"/>
</dbReference>
<reference evidence="1" key="1">
    <citation type="submission" date="2020-11" db="EMBL/GenBank/DDBJ databases">
        <authorList>
            <person name="Tran Van P."/>
        </authorList>
    </citation>
    <scope>NUCLEOTIDE SEQUENCE</scope>
</reference>
<dbReference type="Proteomes" id="UP000678499">
    <property type="component" value="Unassembled WGS sequence"/>
</dbReference>
<proteinExistence type="predicted"/>
<name>A0A7R9G8A6_9CRUS</name>
<keyword evidence="2" id="KW-1185">Reference proteome</keyword>
<organism evidence="1">
    <name type="scientific">Notodromas monacha</name>
    <dbReference type="NCBI Taxonomy" id="399045"/>
    <lineage>
        <taxon>Eukaryota</taxon>
        <taxon>Metazoa</taxon>
        <taxon>Ecdysozoa</taxon>
        <taxon>Arthropoda</taxon>
        <taxon>Crustacea</taxon>
        <taxon>Oligostraca</taxon>
        <taxon>Ostracoda</taxon>
        <taxon>Podocopa</taxon>
        <taxon>Podocopida</taxon>
        <taxon>Cypridocopina</taxon>
        <taxon>Cypridoidea</taxon>
        <taxon>Cyprididae</taxon>
        <taxon>Notodromas</taxon>
    </lineage>
</organism>
<gene>
    <name evidence="1" type="ORF">NMOB1V02_LOCUS833</name>
</gene>
<evidence type="ECO:0000313" key="1">
    <source>
        <dbReference type="EMBL" id="CAD7272922.1"/>
    </source>
</evidence>
<sequence length="383" mass="41945">MRSVGLLEDLPAVAEEIKRGLLKEYFEEFNYLKNSTTARKPRIAGLLLVFTSSPQFSQFGNFWQISGWPNGLSNGSRAQVLTEASSGFTAISVVSGTIWSPSMDQATSQVTSTTSLSSLDSNGLDTVRTARVGIKRAHQSTLGLLPNPASPLFSFTTTPTPTAEVLDDPRFNLMSLAQVLTEASSGFTAISVVSGTIWSPSMDQATSQVTSTTSLSSLDSNGLDTVRTARVGIKRAHQSTLGLLPNPASPLFSFTTTPTPTAEVLDDPRFNLMSLCFNQRTDVVVDDGIQSRCRVLYEPRCFNQRTDVVVDDGIQSRCRVLYEPRDLEFIDIGDVLELNVSSDFSELLNPNFENVILGLIQNECEKKVIRKNWVLHPSSPQQH</sequence>
<accession>A0A7R9G8A6</accession>
<dbReference type="EMBL" id="OA882113">
    <property type="protein sequence ID" value="CAD7272922.1"/>
    <property type="molecule type" value="Genomic_DNA"/>
</dbReference>
<protein>
    <submittedName>
        <fullName evidence="1">Uncharacterized protein</fullName>
    </submittedName>
</protein>
<dbReference type="AlphaFoldDB" id="A0A7R9G8A6"/>
<evidence type="ECO:0000313" key="2">
    <source>
        <dbReference type="Proteomes" id="UP000678499"/>
    </source>
</evidence>